<dbReference type="Gene3D" id="3.40.50.850">
    <property type="entry name" value="Isochorismatase-like"/>
    <property type="match status" value="1"/>
</dbReference>
<evidence type="ECO:0000256" key="3">
    <source>
        <dbReference type="ARBA" id="ARBA00022723"/>
    </source>
</evidence>
<evidence type="ECO:0000256" key="6">
    <source>
        <dbReference type="ARBA" id="ARBA00039017"/>
    </source>
</evidence>
<dbReference type="EMBL" id="JAVLET010000001">
    <property type="protein sequence ID" value="KAL0475179.1"/>
    <property type="molecule type" value="Genomic_DNA"/>
</dbReference>
<accession>A0ABR3DR96</accession>
<dbReference type="CDD" id="cd01011">
    <property type="entry name" value="nicotinamidase"/>
    <property type="match status" value="1"/>
</dbReference>
<dbReference type="SUPFAM" id="SSF52499">
    <property type="entry name" value="Isochorismatase-like hydrolases"/>
    <property type="match status" value="1"/>
</dbReference>
<evidence type="ECO:0000256" key="2">
    <source>
        <dbReference type="ARBA" id="ARBA00022642"/>
    </source>
</evidence>
<dbReference type="Proteomes" id="UP001451303">
    <property type="component" value="Unassembled WGS sequence"/>
</dbReference>
<keyword evidence="3" id="KW-0479">Metal-binding</keyword>
<dbReference type="PANTHER" id="PTHR11080">
    <property type="entry name" value="PYRAZINAMIDASE/NICOTINAMIDASE"/>
    <property type="match status" value="1"/>
</dbReference>
<proteinExistence type="inferred from homology"/>
<evidence type="ECO:0000256" key="4">
    <source>
        <dbReference type="ARBA" id="ARBA00022801"/>
    </source>
</evidence>
<evidence type="ECO:0000256" key="1">
    <source>
        <dbReference type="ARBA" id="ARBA00006336"/>
    </source>
</evidence>
<gene>
    <name evidence="9" type="ORF">QR685DRAFT_37906</name>
</gene>
<evidence type="ECO:0000313" key="9">
    <source>
        <dbReference type="EMBL" id="KAL0475179.1"/>
    </source>
</evidence>
<keyword evidence="10" id="KW-1185">Reference proteome</keyword>
<comment type="pathway">
    <text evidence="5">Cofactor biosynthesis; nicotinate biosynthesis; nicotinate from nicotinamide: step 1/1.</text>
</comment>
<dbReference type="PANTHER" id="PTHR11080:SF2">
    <property type="entry name" value="LD05707P"/>
    <property type="match status" value="1"/>
</dbReference>
<evidence type="ECO:0000256" key="5">
    <source>
        <dbReference type="ARBA" id="ARBA00037900"/>
    </source>
</evidence>
<feature type="domain" description="Isochorismatase-like" evidence="8">
    <location>
        <begin position="112"/>
        <end position="251"/>
    </location>
</feature>
<comment type="caution">
    <text evidence="9">The sequence shown here is derived from an EMBL/GenBank/DDBJ whole genome shotgun (WGS) entry which is preliminary data.</text>
</comment>
<dbReference type="EC" id="3.5.1.19" evidence="6"/>
<evidence type="ECO:0000313" key="10">
    <source>
        <dbReference type="Proteomes" id="UP001451303"/>
    </source>
</evidence>
<protein>
    <recommendedName>
        <fullName evidence="6">nicotinamidase</fullName>
        <ecNumber evidence="6">3.5.1.19</ecNumber>
    </recommendedName>
    <alternativeName>
        <fullName evidence="7">Nicotinamide deamidase</fullName>
    </alternativeName>
</protein>
<reference evidence="9 10" key="1">
    <citation type="submission" date="2023-09" db="EMBL/GenBank/DDBJ databases">
        <title>Multi-omics analysis of a traditional fermented food reveals byproduct-associated fungal strains for waste-to-food upcycling.</title>
        <authorList>
            <consortium name="Lawrence Berkeley National Laboratory"/>
            <person name="Rekdal V.M."/>
            <person name="Villalobos-Escobedo J.M."/>
            <person name="Rodriguez-Valeron N."/>
            <person name="Garcia M.O."/>
            <person name="Vasquez D.P."/>
            <person name="Damayanti I."/>
            <person name="Sorensen P.M."/>
            <person name="Baidoo E.E."/>
            <person name="De Carvalho A.C."/>
            <person name="Riley R."/>
            <person name="Lipzen A."/>
            <person name="He G."/>
            <person name="Yan M."/>
            <person name="Haridas S."/>
            <person name="Daum C."/>
            <person name="Yoshinaga Y."/>
            <person name="Ng V."/>
            <person name="Grigoriev I.V."/>
            <person name="Munk R."/>
            <person name="Nuraida L."/>
            <person name="Wijaya C.H."/>
            <person name="Morales P.-C."/>
            <person name="Keasling J.D."/>
        </authorList>
    </citation>
    <scope>NUCLEOTIDE SEQUENCE [LARGE SCALE GENOMIC DNA]</scope>
    <source>
        <strain evidence="9 10">FGSC 2613</strain>
    </source>
</reference>
<keyword evidence="2" id="KW-0662">Pyridine nucleotide biosynthesis</keyword>
<sequence length="297" mass="32526">MGFLEWLMPPSIFNVHQTRLLENGQGAQLEPDFRPALLVVDMQEDFCPPNGTLAVTGGRSITPLINTLLSSPLFVLRVATKDWHPPNHISLASNHNHTSSSPSPCCPDSSGEAAVPFLSTTTVHNPHNPSESYTTRLWPSHCIADTPGASLIPELDVSKIDQILEKGTNPLVEMYSAFYDPFNSPRVSDSGLAHMLREAKVTHVYVVGLAADYCVWSTAMDAYNEGFETVVVEEATKPVDKDGWRKCKEALVGEPGVKVVKWDGEEVKRLFPEGVVTTSVGAGNDEEEVEKEEAEKI</sequence>
<dbReference type="InterPro" id="IPR036380">
    <property type="entry name" value="Isochorismatase-like_sf"/>
</dbReference>
<dbReference type="GO" id="GO:0016787">
    <property type="term" value="F:hydrolase activity"/>
    <property type="evidence" value="ECO:0007669"/>
    <property type="project" value="UniProtKB-KW"/>
</dbReference>
<name>A0ABR3DR96_NEUIN</name>
<dbReference type="InterPro" id="IPR000868">
    <property type="entry name" value="Isochorismatase-like_dom"/>
</dbReference>
<evidence type="ECO:0000259" key="8">
    <source>
        <dbReference type="Pfam" id="PF00857"/>
    </source>
</evidence>
<comment type="similarity">
    <text evidence="1">Belongs to the isochorismatase family.</text>
</comment>
<dbReference type="Pfam" id="PF00857">
    <property type="entry name" value="Isochorismatase"/>
    <property type="match status" value="1"/>
</dbReference>
<evidence type="ECO:0000256" key="7">
    <source>
        <dbReference type="ARBA" id="ARBA00043224"/>
    </source>
</evidence>
<dbReference type="InterPro" id="IPR052347">
    <property type="entry name" value="Isochorismatase_Nicotinamidase"/>
</dbReference>
<organism evidence="9 10">
    <name type="scientific">Neurospora intermedia</name>
    <dbReference type="NCBI Taxonomy" id="5142"/>
    <lineage>
        <taxon>Eukaryota</taxon>
        <taxon>Fungi</taxon>
        <taxon>Dikarya</taxon>
        <taxon>Ascomycota</taxon>
        <taxon>Pezizomycotina</taxon>
        <taxon>Sordariomycetes</taxon>
        <taxon>Sordariomycetidae</taxon>
        <taxon>Sordariales</taxon>
        <taxon>Sordariaceae</taxon>
        <taxon>Neurospora</taxon>
    </lineage>
</organism>
<keyword evidence="4 9" id="KW-0378">Hydrolase</keyword>